<name>A0A8F5VMY4_METHU</name>
<evidence type="ECO:0000313" key="2">
    <source>
        <dbReference type="EMBL" id="QXO94971.1"/>
    </source>
</evidence>
<feature type="compositionally biased region" description="Polar residues" evidence="1">
    <location>
        <begin position="159"/>
        <end position="188"/>
    </location>
</feature>
<reference evidence="2 3" key="1">
    <citation type="submission" date="2021-06" db="EMBL/GenBank/DDBJ databases">
        <title>Complete genome sequence of the secondary alcohol utilizing methanogen Methanospirillum hungatei strain GP1.</title>
        <authorList>
            <person name="Day L.A."/>
            <person name="Costa K.C."/>
        </authorList>
    </citation>
    <scope>NUCLEOTIDE SEQUENCE [LARGE SCALE GENOMIC DNA]</scope>
    <source>
        <strain evidence="2 3">GP1</strain>
    </source>
</reference>
<dbReference type="EMBL" id="CP077107">
    <property type="protein sequence ID" value="QXO94971.1"/>
    <property type="molecule type" value="Genomic_DNA"/>
</dbReference>
<dbReference type="Proteomes" id="UP000694228">
    <property type="component" value="Chromosome"/>
</dbReference>
<feature type="compositionally biased region" description="Polar residues" evidence="1">
    <location>
        <begin position="244"/>
        <end position="260"/>
    </location>
</feature>
<proteinExistence type="predicted"/>
<evidence type="ECO:0000313" key="3">
    <source>
        <dbReference type="Proteomes" id="UP000694228"/>
    </source>
</evidence>
<feature type="region of interest" description="Disordered" evidence="1">
    <location>
        <begin position="241"/>
        <end position="267"/>
    </location>
</feature>
<feature type="region of interest" description="Disordered" evidence="1">
    <location>
        <begin position="62"/>
        <end position="90"/>
    </location>
</feature>
<sequence length="397" mass="42271">MKNNYIIQITGVIFCFLFLAIGIGSAFSMSSGVSSTSSSGGFSSSSSTSSNLGFSSSTLVMTGGTPSKPTPSPTPSGGPGTIPTNEIIPSQWQPGTRSGTFFDPFTQSSWFFDNVLQKFYSPTYGWFLVTQYTKEGKIFAQFYYDPKTGVFRDMKTGSTIMSPASTTQQSRITGQPGQQPSPVSSVQLTPSPTPDTSPIIATGQQSTPVTPSSSAHPCRIACISCPSGFCDDCNQNGVCDDSESSGTPVVAGTQSDTQPGGVSEEPQKPIQINLPVTPSGVSAEGGLSEDPQSTIYYQLVLPQGGIRPILACDPNQDCEYCLDIDEDGACSILDYAIILCNEKWGLDYMGSRDNICDTEILLIMNCSEPSDCIIAEFCRDMNGDGLCDEELETEELL</sequence>
<organism evidence="2 3">
    <name type="scientific">Methanospirillum hungatei</name>
    <dbReference type="NCBI Taxonomy" id="2203"/>
    <lineage>
        <taxon>Archaea</taxon>
        <taxon>Methanobacteriati</taxon>
        <taxon>Methanobacteriota</taxon>
        <taxon>Stenosarchaea group</taxon>
        <taxon>Methanomicrobia</taxon>
        <taxon>Methanomicrobiales</taxon>
        <taxon>Methanospirillaceae</taxon>
        <taxon>Methanospirillum</taxon>
    </lineage>
</organism>
<accession>A0A8F5VMY4</accession>
<protein>
    <submittedName>
        <fullName evidence="2">Uncharacterized protein</fullName>
    </submittedName>
</protein>
<gene>
    <name evidence="2" type="ORF">KSK55_00700</name>
</gene>
<dbReference type="AlphaFoldDB" id="A0A8F5VMY4"/>
<dbReference type="OrthoDB" id="117746at2157"/>
<evidence type="ECO:0000256" key="1">
    <source>
        <dbReference type="SAM" id="MobiDB-lite"/>
    </source>
</evidence>
<feature type="region of interest" description="Disordered" evidence="1">
    <location>
        <begin position="159"/>
        <end position="210"/>
    </location>
</feature>